<accession>A0A2M7FZQ6</accession>
<sequence>MYVNSVSTLSQIQFRPVPVQQAPQRAVAAAIPRPASNLAYSPYTSDSWKTTQNNTIQAQGKNVGLRLLDKTLGLKADYIEASFTDKTPENPIDIEEVDFNLHVRSGAVSVSDVDATLTVEKLLNRSAASKGKASPVKDLRVAFDANNQIRVEGKVKALGMNLPFAVKGSVSAGNAGEIRYDLGKAKVAGMPVNGLMSVMGLNLDKLLKLRNPSEGYYTSGNSLVLNLGQTISQLDGAPGMDLTVRDISTHLGRLNLVVGDTPEDAARALREKQAKEPAFVKATAGHAYIDGFFVKNGAINIYDLTPGSPLNLNYQGEEKSIQVKSGFVGITDWRFEELIKDEIGETEDFTEIDTNLKKDGAHLQGKLLGAIPVSMNLQFDRTDTGKIMFTPVSPKAFGFIPLPSGFVGSKVQKLVKTGTPYGNGVAIDGMSGIDLGYVKQLVHQNGYIVLESGEKPQAN</sequence>
<name>A0A2M7FZQ6_9BACT</name>
<dbReference type="EMBL" id="PFFQ01000056">
    <property type="protein sequence ID" value="PIW14765.1"/>
    <property type="molecule type" value="Genomic_DNA"/>
</dbReference>
<dbReference type="Proteomes" id="UP000231019">
    <property type="component" value="Unassembled WGS sequence"/>
</dbReference>
<comment type="caution">
    <text evidence="1">The sequence shown here is derived from an EMBL/GenBank/DDBJ whole genome shotgun (WGS) entry which is preliminary data.</text>
</comment>
<reference evidence="1 2" key="1">
    <citation type="submission" date="2017-09" db="EMBL/GenBank/DDBJ databases">
        <title>Depth-based differentiation of microbial function through sediment-hosted aquifers and enrichment of novel symbionts in the deep terrestrial subsurface.</title>
        <authorList>
            <person name="Probst A.J."/>
            <person name="Ladd B."/>
            <person name="Jarett J.K."/>
            <person name="Geller-Mcgrath D.E."/>
            <person name="Sieber C.M."/>
            <person name="Emerson J.B."/>
            <person name="Anantharaman K."/>
            <person name="Thomas B.C."/>
            <person name="Malmstrom R."/>
            <person name="Stieglmeier M."/>
            <person name="Klingl A."/>
            <person name="Woyke T."/>
            <person name="Ryan C.M."/>
            <person name="Banfield J.F."/>
        </authorList>
    </citation>
    <scope>NUCLEOTIDE SEQUENCE [LARGE SCALE GENOMIC DNA]</scope>
    <source>
        <strain evidence="1">CG17_big_fil_post_rev_8_21_14_2_50_48_46</strain>
    </source>
</reference>
<evidence type="ECO:0000313" key="2">
    <source>
        <dbReference type="Proteomes" id="UP000231019"/>
    </source>
</evidence>
<evidence type="ECO:0000313" key="1">
    <source>
        <dbReference type="EMBL" id="PIW14765.1"/>
    </source>
</evidence>
<dbReference type="AlphaFoldDB" id="A0A2M7FZQ6"/>
<protein>
    <submittedName>
        <fullName evidence="1">Uncharacterized protein</fullName>
    </submittedName>
</protein>
<gene>
    <name evidence="1" type="ORF">COW36_20395</name>
</gene>
<organism evidence="1 2">
    <name type="scientific">bacterium (Candidatus Blackallbacteria) CG17_big_fil_post_rev_8_21_14_2_50_48_46</name>
    <dbReference type="NCBI Taxonomy" id="2014261"/>
    <lineage>
        <taxon>Bacteria</taxon>
        <taxon>Candidatus Blackallbacteria</taxon>
    </lineage>
</organism>
<proteinExistence type="predicted"/>